<dbReference type="Pfam" id="PF02803">
    <property type="entry name" value="Thiolase_C"/>
    <property type="match status" value="1"/>
</dbReference>
<reference evidence="2" key="1">
    <citation type="journal article" date="2015" name="Nature">
        <title>Complex archaea that bridge the gap between prokaryotes and eukaryotes.</title>
        <authorList>
            <person name="Spang A."/>
            <person name="Saw J.H."/>
            <person name="Jorgensen S.L."/>
            <person name="Zaremba-Niedzwiedzka K."/>
            <person name="Martijn J."/>
            <person name="Lind A.E."/>
            <person name="van Eijk R."/>
            <person name="Schleper C."/>
            <person name="Guy L."/>
            <person name="Ettema T.J."/>
        </authorList>
    </citation>
    <scope>NUCLEOTIDE SEQUENCE</scope>
</reference>
<dbReference type="PANTHER" id="PTHR43365:SF1">
    <property type="entry name" value="ACETYL-COA C-ACYLTRANSFERASE"/>
    <property type="match status" value="1"/>
</dbReference>
<feature type="domain" description="Thiolase C-terminal" evidence="1">
    <location>
        <begin position="2"/>
        <end position="51"/>
    </location>
</feature>
<evidence type="ECO:0000313" key="2">
    <source>
        <dbReference type="EMBL" id="KKM18102.1"/>
    </source>
</evidence>
<dbReference type="GO" id="GO:0016747">
    <property type="term" value="F:acyltransferase activity, transferring groups other than amino-acyl groups"/>
    <property type="evidence" value="ECO:0007669"/>
    <property type="project" value="InterPro"/>
</dbReference>
<dbReference type="PANTHER" id="PTHR43365">
    <property type="entry name" value="BLR7806 PROTEIN"/>
    <property type="match status" value="1"/>
</dbReference>
<name>A0A0F9HSR7_9ZZZZ</name>
<proteinExistence type="predicted"/>
<evidence type="ECO:0000259" key="1">
    <source>
        <dbReference type="Pfam" id="PF02803"/>
    </source>
</evidence>
<dbReference type="SUPFAM" id="SSF53901">
    <property type="entry name" value="Thiolase-like"/>
    <property type="match status" value="1"/>
</dbReference>
<organism evidence="2">
    <name type="scientific">marine sediment metagenome</name>
    <dbReference type="NCBI Taxonomy" id="412755"/>
    <lineage>
        <taxon>unclassified sequences</taxon>
        <taxon>metagenomes</taxon>
        <taxon>ecological metagenomes</taxon>
    </lineage>
</organism>
<dbReference type="EMBL" id="LAZR01014297">
    <property type="protein sequence ID" value="KKM18102.1"/>
    <property type="molecule type" value="Genomic_DNA"/>
</dbReference>
<sequence>TGGAIALGHPIGASGVIYFGEMVHYLKNANKKYGVQLMCGGYGVGIATIVEAL</sequence>
<dbReference type="InterPro" id="IPR020617">
    <property type="entry name" value="Thiolase_C"/>
</dbReference>
<dbReference type="Gene3D" id="3.40.47.10">
    <property type="match status" value="1"/>
</dbReference>
<feature type="non-terminal residue" evidence="2">
    <location>
        <position position="1"/>
    </location>
</feature>
<accession>A0A0F9HSR7</accession>
<dbReference type="AlphaFoldDB" id="A0A0F9HSR7"/>
<gene>
    <name evidence="2" type="ORF">LCGC14_1669090</name>
</gene>
<comment type="caution">
    <text evidence="2">The sequence shown here is derived from an EMBL/GenBank/DDBJ whole genome shotgun (WGS) entry which is preliminary data.</text>
</comment>
<protein>
    <recommendedName>
        <fullName evidence="1">Thiolase C-terminal domain-containing protein</fullName>
    </recommendedName>
</protein>
<dbReference type="InterPro" id="IPR016039">
    <property type="entry name" value="Thiolase-like"/>
</dbReference>